<reference evidence="1" key="1">
    <citation type="submission" date="2014-09" db="EMBL/GenBank/DDBJ databases">
        <authorList>
            <person name="Magalhaes I.L.F."/>
            <person name="Oliveira U."/>
            <person name="Santos F.R."/>
            <person name="Vidigal T.H.D.A."/>
            <person name="Brescovit A.D."/>
            <person name="Santos A.J."/>
        </authorList>
    </citation>
    <scope>NUCLEOTIDE SEQUENCE</scope>
    <source>
        <tissue evidence="1">Shoot tissue taken approximately 20 cm above the soil surface</tissue>
    </source>
</reference>
<accession>A0A0A9G6A6</accession>
<name>A0A0A9G6A6_ARUDO</name>
<evidence type="ECO:0000313" key="1">
    <source>
        <dbReference type="EMBL" id="JAE19009.1"/>
    </source>
</evidence>
<protein>
    <submittedName>
        <fullName evidence="1">Uncharacterized protein</fullName>
    </submittedName>
</protein>
<dbReference type="AlphaFoldDB" id="A0A0A9G6A6"/>
<reference evidence="1" key="2">
    <citation type="journal article" date="2015" name="Data Brief">
        <title>Shoot transcriptome of the giant reed, Arundo donax.</title>
        <authorList>
            <person name="Barrero R.A."/>
            <person name="Guerrero F.D."/>
            <person name="Moolhuijzen P."/>
            <person name="Goolsby J.A."/>
            <person name="Tidwell J."/>
            <person name="Bellgard S.E."/>
            <person name="Bellgard M.I."/>
        </authorList>
    </citation>
    <scope>NUCLEOTIDE SEQUENCE</scope>
    <source>
        <tissue evidence="1">Shoot tissue taken approximately 20 cm above the soil surface</tissue>
    </source>
</reference>
<dbReference type="EMBL" id="GBRH01178887">
    <property type="protein sequence ID" value="JAE19009.1"/>
    <property type="molecule type" value="Transcribed_RNA"/>
</dbReference>
<organism evidence="1">
    <name type="scientific">Arundo donax</name>
    <name type="common">Giant reed</name>
    <name type="synonym">Donax arundinaceus</name>
    <dbReference type="NCBI Taxonomy" id="35708"/>
    <lineage>
        <taxon>Eukaryota</taxon>
        <taxon>Viridiplantae</taxon>
        <taxon>Streptophyta</taxon>
        <taxon>Embryophyta</taxon>
        <taxon>Tracheophyta</taxon>
        <taxon>Spermatophyta</taxon>
        <taxon>Magnoliopsida</taxon>
        <taxon>Liliopsida</taxon>
        <taxon>Poales</taxon>
        <taxon>Poaceae</taxon>
        <taxon>PACMAD clade</taxon>
        <taxon>Arundinoideae</taxon>
        <taxon>Arundineae</taxon>
        <taxon>Arundo</taxon>
    </lineage>
</organism>
<proteinExistence type="predicted"/>
<sequence>MILNGTIKPNRLLGFSSMCTTINHLNIFLSRDEQVLPLLEYDFTE</sequence>